<organism evidence="5 6">
    <name type="scientific">Candidatus Iainarchaeum sp</name>
    <dbReference type="NCBI Taxonomy" id="3101447"/>
    <lineage>
        <taxon>Archaea</taxon>
        <taxon>Candidatus Iainarchaeota</taxon>
        <taxon>Candidatus Iainarchaeia</taxon>
        <taxon>Candidatus Iainarchaeales</taxon>
        <taxon>Candidatus Iainarchaeaceae</taxon>
        <taxon>Candidatus Iainarchaeum</taxon>
    </lineage>
</organism>
<feature type="domain" description="Pyruvate:ferredoxin oxidoreductase core" evidence="4">
    <location>
        <begin position="273"/>
        <end position="316"/>
    </location>
</feature>
<dbReference type="InterPro" id="IPR002880">
    <property type="entry name" value="Pyrv_Fd/Flavodoxin_OxRdtase_N"/>
</dbReference>
<evidence type="ECO:0000313" key="6">
    <source>
        <dbReference type="Proteomes" id="UP000278031"/>
    </source>
</evidence>
<dbReference type="SUPFAM" id="SSF52518">
    <property type="entry name" value="Thiamin diphosphate-binding fold (THDP-binding)"/>
    <property type="match status" value="1"/>
</dbReference>
<dbReference type="InterPro" id="IPR033412">
    <property type="entry name" value="PFOR_II"/>
</dbReference>
<dbReference type="InterPro" id="IPR029061">
    <property type="entry name" value="THDP-binding"/>
</dbReference>
<evidence type="ECO:0000256" key="1">
    <source>
        <dbReference type="ARBA" id="ARBA00011595"/>
    </source>
</evidence>
<dbReference type="GO" id="GO:0006979">
    <property type="term" value="P:response to oxidative stress"/>
    <property type="evidence" value="ECO:0007669"/>
    <property type="project" value="TreeGrafter"/>
</dbReference>
<sequence length="316" mass="35287">MPGKSNKIGGRKMRTLLDGNEAAAYAAKLARVNYVPNFPITPQTEFIEKIAEWQADGLWDDVIIDRLDSEHSVISAALGASAAGKRVFTASGSQGIMLMHEILYAASGMRLPIVMAVMSRAMAAPITLWVDHNDLLGQRDCGWLISHAETNQEVLDYILLSFSIAENKNVLLPAMVGLAGYILSYTREPVEVPEQQKVDRFLKPYKPKHAVLKKGKLNCQGCAAIAEEYAFPRIQQHIAAKNAIDVAKKEFKRFEKAFGRKHYFFEEFMAEDAELLLISQGAMSTIVKNAVINARKKGKKVGLLRLCWIRPWPKKE</sequence>
<reference evidence="5 6" key="1">
    <citation type="submission" date="2018-06" db="EMBL/GenBank/DDBJ databases">
        <title>Extensive metabolic versatility and redundancy in microbially diverse, dynamic hydrothermal sediments.</title>
        <authorList>
            <person name="Dombrowski N."/>
            <person name="Teske A."/>
            <person name="Baker B.J."/>
        </authorList>
    </citation>
    <scope>NUCLEOTIDE SEQUENCE [LARGE SCALE GENOMIC DNA]</scope>
    <source>
        <strain evidence="5">B51_G17</strain>
    </source>
</reference>
<dbReference type="GO" id="GO:0006082">
    <property type="term" value="P:organic acid metabolic process"/>
    <property type="evidence" value="ECO:0007669"/>
    <property type="project" value="UniProtKB-ARBA"/>
</dbReference>
<dbReference type="FunFam" id="3.40.50.970:FF:000012">
    <property type="entry name" value="Pyruvate:ferredoxin (Flavodoxin) oxidoreductase"/>
    <property type="match status" value="1"/>
</dbReference>
<comment type="caution">
    <text evidence="5">The sequence shown here is derived from an EMBL/GenBank/DDBJ whole genome shotgun (WGS) entry which is preliminary data.</text>
</comment>
<protein>
    <recommendedName>
        <fullName evidence="7">Pyruvate ferredoxin oxidoreductase</fullName>
    </recommendedName>
</protein>
<evidence type="ECO:0008006" key="7">
    <source>
        <dbReference type="Google" id="ProtNLM"/>
    </source>
</evidence>
<dbReference type="AlphaFoldDB" id="A0A497JIC6"/>
<dbReference type="Pfam" id="PF01855">
    <property type="entry name" value="POR_N"/>
    <property type="match status" value="1"/>
</dbReference>
<proteinExistence type="predicted"/>
<gene>
    <name evidence="5" type="ORF">DRO04_00330</name>
</gene>
<dbReference type="GO" id="GO:0016491">
    <property type="term" value="F:oxidoreductase activity"/>
    <property type="evidence" value="ECO:0007669"/>
    <property type="project" value="UniProtKB-KW"/>
</dbReference>
<accession>A0A497JIC6</accession>
<dbReference type="PANTHER" id="PTHR32154:SF0">
    <property type="entry name" value="PYRUVATE-FLAVODOXIN OXIDOREDUCTASE-RELATED"/>
    <property type="match status" value="1"/>
</dbReference>
<dbReference type="EMBL" id="QMWP01000005">
    <property type="protein sequence ID" value="RLG71201.1"/>
    <property type="molecule type" value="Genomic_DNA"/>
</dbReference>
<dbReference type="SUPFAM" id="SSF52922">
    <property type="entry name" value="TK C-terminal domain-like"/>
    <property type="match status" value="1"/>
</dbReference>
<dbReference type="InterPro" id="IPR050722">
    <property type="entry name" value="Pyruvate:ferred/Flavod_OxRd"/>
</dbReference>
<evidence type="ECO:0000259" key="3">
    <source>
        <dbReference type="Pfam" id="PF01855"/>
    </source>
</evidence>
<dbReference type="PANTHER" id="PTHR32154">
    <property type="entry name" value="PYRUVATE-FLAVODOXIN OXIDOREDUCTASE-RELATED"/>
    <property type="match status" value="1"/>
</dbReference>
<keyword evidence="2" id="KW-0560">Oxidoreductase</keyword>
<dbReference type="CDD" id="cd07034">
    <property type="entry name" value="TPP_PYR_PFOR_IOR-alpha_like"/>
    <property type="match status" value="1"/>
</dbReference>
<dbReference type="Gene3D" id="3.40.50.920">
    <property type="match status" value="1"/>
</dbReference>
<dbReference type="Gene3D" id="3.40.50.970">
    <property type="match status" value="1"/>
</dbReference>
<dbReference type="Proteomes" id="UP000278031">
    <property type="component" value="Unassembled WGS sequence"/>
</dbReference>
<dbReference type="GO" id="GO:0044272">
    <property type="term" value="P:sulfur compound biosynthetic process"/>
    <property type="evidence" value="ECO:0007669"/>
    <property type="project" value="UniProtKB-ARBA"/>
</dbReference>
<evidence type="ECO:0000256" key="2">
    <source>
        <dbReference type="ARBA" id="ARBA00023002"/>
    </source>
</evidence>
<evidence type="ECO:0000259" key="4">
    <source>
        <dbReference type="Pfam" id="PF17147"/>
    </source>
</evidence>
<name>A0A497JIC6_9ARCH</name>
<evidence type="ECO:0000313" key="5">
    <source>
        <dbReference type="EMBL" id="RLG71201.1"/>
    </source>
</evidence>
<dbReference type="Pfam" id="PF17147">
    <property type="entry name" value="PFOR_II"/>
    <property type="match status" value="1"/>
</dbReference>
<dbReference type="InterPro" id="IPR009014">
    <property type="entry name" value="Transketo_C/PFOR_II"/>
</dbReference>
<comment type="subunit">
    <text evidence="1">Heterotetramer of one alpha, one beta, one delta and one gamma chain.</text>
</comment>
<feature type="domain" description="Pyruvate flavodoxin/ferredoxin oxidoreductase pyrimidine binding" evidence="3">
    <location>
        <begin position="26"/>
        <end position="249"/>
    </location>
</feature>
<feature type="non-terminal residue" evidence="5">
    <location>
        <position position="316"/>
    </location>
</feature>